<feature type="transmembrane region" description="Helical" evidence="1">
    <location>
        <begin position="114"/>
        <end position="133"/>
    </location>
</feature>
<evidence type="ECO:0000313" key="4">
    <source>
        <dbReference type="Proteomes" id="UP000198728"/>
    </source>
</evidence>
<evidence type="ECO:0000256" key="1">
    <source>
        <dbReference type="SAM" id="Phobius"/>
    </source>
</evidence>
<dbReference type="EMBL" id="FOLG01000010">
    <property type="protein sequence ID" value="SFC86528.1"/>
    <property type="molecule type" value="Genomic_DNA"/>
</dbReference>
<keyword evidence="1" id="KW-1133">Transmembrane helix</keyword>
<evidence type="ECO:0000259" key="2">
    <source>
        <dbReference type="Pfam" id="PF07331"/>
    </source>
</evidence>
<keyword evidence="1" id="KW-0472">Membrane</keyword>
<feature type="transmembrane region" description="Helical" evidence="1">
    <location>
        <begin position="63"/>
        <end position="83"/>
    </location>
</feature>
<dbReference type="STRING" id="441112.SAMN04488094_110104"/>
<sequence>MADRIFAGAMLIVTLAYSVIAFTAISAPFQYDPLGPESWPRILSIVAIICLLIILWKPDTDEIGVAGQTWFRLAATVVLLLAYGQLYEPLGFILSTILFGTILSAMLGAGILRAVIFGIAAGIGGYLLCAVLLDLNLPQGDIIEALFENAPAEQPANAEGAS</sequence>
<dbReference type="OrthoDB" id="5519430at2"/>
<feature type="transmembrane region" description="Helical" evidence="1">
    <location>
        <begin position="89"/>
        <end position="107"/>
    </location>
</feature>
<keyword evidence="4" id="KW-1185">Reference proteome</keyword>
<reference evidence="3 4" key="1">
    <citation type="submission" date="2016-10" db="EMBL/GenBank/DDBJ databases">
        <authorList>
            <person name="de Groot N.N."/>
        </authorList>
    </citation>
    <scope>NUCLEOTIDE SEQUENCE [LARGE SCALE GENOMIC DNA]</scope>
    <source>
        <strain evidence="3 4">DSM 19548</strain>
    </source>
</reference>
<feature type="transmembrane region" description="Helical" evidence="1">
    <location>
        <begin position="7"/>
        <end position="27"/>
    </location>
</feature>
<accession>A0A1I1MTJ7</accession>
<dbReference type="Proteomes" id="UP000198728">
    <property type="component" value="Unassembled WGS sequence"/>
</dbReference>
<name>A0A1I1MTJ7_9RHOB</name>
<protein>
    <submittedName>
        <fullName evidence="3">Putative tricarboxylic transport membrane protein</fullName>
    </submittedName>
</protein>
<organism evidence="3 4">
    <name type="scientific">Tropicimonas isoalkanivorans</name>
    <dbReference type="NCBI Taxonomy" id="441112"/>
    <lineage>
        <taxon>Bacteria</taxon>
        <taxon>Pseudomonadati</taxon>
        <taxon>Pseudomonadota</taxon>
        <taxon>Alphaproteobacteria</taxon>
        <taxon>Rhodobacterales</taxon>
        <taxon>Roseobacteraceae</taxon>
        <taxon>Tropicimonas</taxon>
    </lineage>
</organism>
<keyword evidence="1" id="KW-0812">Transmembrane</keyword>
<dbReference type="RefSeq" id="WP_093361682.1">
    <property type="nucleotide sequence ID" value="NZ_FOLG01000010.1"/>
</dbReference>
<feature type="transmembrane region" description="Helical" evidence="1">
    <location>
        <begin position="39"/>
        <end position="56"/>
    </location>
</feature>
<evidence type="ECO:0000313" key="3">
    <source>
        <dbReference type="EMBL" id="SFC86528.1"/>
    </source>
</evidence>
<feature type="domain" description="DUF1468" evidence="2">
    <location>
        <begin position="7"/>
        <end position="138"/>
    </location>
</feature>
<proteinExistence type="predicted"/>
<gene>
    <name evidence="3" type="ORF">SAMN04488094_110104</name>
</gene>
<dbReference type="AlphaFoldDB" id="A0A1I1MTJ7"/>
<dbReference type="Pfam" id="PF07331">
    <property type="entry name" value="TctB"/>
    <property type="match status" value="1"/>
</dbReference>
<dbReference type="InterPro" id="IPR009936">
    <property type="entry name" value="DUF1468"/>
</dbReference>